<proteinExistence type="predicted"/>
<gene>
    <name evidence="2" type="ORF">B0H98_10292</name>
</gene>
<dbReference type="Pfam" id="PF14335">
    <property type="entry name" value="DUF4391"/>
    <property type="match status" value="1"/>
</dbReference>
<evidence type="ECO:0000313" key="2">
    <source>
        <dbReference type="EMBL" id="PRY65568.1"/>
    </source>
</evidence>
<reference evidence="2 3" key="1">
    <citation type="submission" date="2018-03" db="EMBL/GenBank/DDBJ databases">
        <title>Genomic Encyclopedia of Type Strains, Phase III (KMG-III): the genomes of soil and plant-associated and newly described type strains.</title>
        <authorList>
            <person name="Whitman W."/>
        </authorList>
    </citation>
    <scope>NUCLEOTIDE SEQUENCE [LARGE SCALE GENOMIC DNA]</scope>
    <source>
        <strain evidence="2 3">CGMCC 1.12152</strain>
    </source>
</reference>
<dbReference type="OrthoDB" id="9805811at2"/>
<dbReference type="AlphaFoldDB" id="A0A2T0V671"/>
<sequence length="220" mass="25185">MFYHYPDKTRLDRVVAKQKVLAHTKGSNKLRERFRDEVEQITWHAKIAPSTLNIPSTKDVPELQVFVVTLKGEALHDDVLSAIDHAIPFPIVFELQGPNGVCVKAAYKCPSQADANKWVTDDSYLSRGWHAKDAERHPLPPAIHLQALYHQWLSKLIPVPKRGGERLEEQLARFSAASALEKQAEKLEKRLRSTKQFNRKVELNAELRGIRKQITEYIAH</sequence>
<comment type="caution">
    <text evidence="2">The sequence shown here is derived from an EMBL/GenBank/DDBJ whole genome shotgun (WGS) entry which is preliminary data.</text>
</comment>
<protein>
    <submittedName>
        <fullName evidence="2">Uncharacterized protein DUF4391</fullName>
    </submittedName>
</protein>
<name>A0A2T0V671_9GAMM</name>
<evidence type="ECO:0000313" key="3">
    <source>
        <dbReference type="Proteomes" id="UP000237647"/>
    </source>
</evidence>
<dbReference type="EMBL" id="PVTK01000002">
    <property type="protein sequence ID" value="PRY65568.1"/>
    <property type="molecule type" value="Genomic_DNA"/>
</dbReference>
<keyword evidence="3" id="KW-1185">Reference proteome</keyword>
<feature type="coiled-coil region" evidence="1">
    <location>
        <begin position="177"/>
        <end position="204"/>
    </location>
</feature>
<organism evidence="2 3">
    <name type="scientific">Vreelandella songnenensis</name>
    <dbReference type="NCBI Taxonomy" id="1176243"/>
    <lineage>
        <taxon>Bacteria</taxon>
        <taxon>Pseudomonadati</taxon>
        <taxon>Pseudomonadota</taxon>
        <taxon>Gammaproteobacteria</taxon>
        <taxon>Oceanospirillales</taxon>
        <taxon>Halomonadaceae</taxon>
        <taxon>Vreelandella</taxon>
    </lineage>
</organism>
<evidence type="ECO:0000256" key="1">
    <source>
        <dbReference type="SAM" id="Coils"/>
    </source>
</evidence>
<dbReference type="InterPro" id="IPR025503">
    <property type="entry name" value="DUF4391"/>
</dbReference>
<accession>A0A2T0V671</accession>
<dbReference type="RefSeq" id="WP_106373977.1">
    <property type="nucleotide sequence ID" value="NZ_PVTK01000002.1"/>
</dbReference>
<dbReference type="Proteomes" id="UP000237647">
    <property type="component" value="Unassembled WGS sequence"/>
</dbReference>
<keyword evidence="1" id="KW-0175">Coiled coil</keyword>